<dbReference type="Proteomes" id="UP000027390">
    <property type="component" value="Segment"/>
</dbReference>
<protein>
    <recommendedName>
        <fullName evidence="2">DUF7229 domain-containing protein</fullName>
    </recommendedName>
</protein>
<accession>A0A068C930</accession>
<reference evidence="3 4" key="1">
    <citation type="submission" date="2014-03" db="EMBL/GenBank/DDBJ databases">
        <authorList>
            <person name="Churilla B.M."/>
            <person name="Abrahim M.R."/>
            <person name="Burke K.A."/>
            <person name="Yu V.J."/>
            <person name="Adkins N.L."/>
            <person name="Cohen K.L."/>
            <person name="Colicchio M.A."/>
            <person name="Fasoranti T.O."/>
            <person name="Genkil J.S."/>
            <person name="Kramer Z.J."/>
            <person name="Prout A.K."/>
            <person name="Schafer C.E."/>
            <person name="Schwarz A.G."/>
            <person name="Tish M."/>
            <person name="Vispute N."/>
            <person name="Wilkes K.E."/>
            <person name="Williams C.R."/>
            <person name="Xiao X."/>
            <person name="Yoder B.A."/>
            <person name="Lapin J.S."/>
            <person name="Ott C.T."/>
            <person name="Walburn T.D."/>
            <person name="Bradley K.W."/>
            <person name="Clarke D.Q."/>
            <person name="Lewis M.F."/>
            <person name="Barker L.P."/>
            <person name="Bailey C."/>
            <person name="Asai D.J."/>
            <person name="Bowman C.A."/>
            <person name="Russell D.A."/>
            <person name="Pope W.H."/>
            <person name="Jacobs-Sera D."/>
            <person name="Hendrix R.W."/>
            <person name="Hatfull G.F."/>
        </authorList>
    </citation>
    <scope>NUCLEOTIDE SEQUENCE [LARGE SCALE GENOMIC DNA]</scope>
</reference>
<evidence type="ECO:0000259" key="2">
    <source>
        <dbReference type="Pfam" id="PF23875"/>
    </source>
</evidence>
<gene>
    <name evidence="3" type="primary">196</name>
    <name evidence="3" type="ORF">PBI_WILLIS_196</name>
</gene>
<dbReference type="InterPro" id="IPR055653">
    <property type="entry name" value="DUF7229"/>
</dbReference>
<evidence type="ECO:0000313" key="4">
    <source>
        <dbReference type="Proteomes" id="UP000027390"/>
    </source>
</evidence>
<evidence type="ECO:0000313" key="3">
    <source>
        <dbReference type="EMBL" id="AID18244.1"/>
    </source>
</evidence>
<sequence length="215" mass="25024">MAPPVDHEVEASGQEQGEPLRSDAEGHPVFAEFDEVAEAKLSDEELEVRRQEIAALDRASDAELMAMAGVEPVVSTTEAAEYFDRTSQWIYWGLKPDEKTGEHIFTWPDGSPIVPERVGDPETGHRRFTMPILRAILQSCYRRGNIDPDELRTIMRRIRYTELGVEWRAREGWKYVYLGRNRHKWVRPEEAFFDKRTKTWRLRKHTAAPKKDEDE</sequence>
<dbReference type="EMBL" id="KJ595575">
    <property type="protein sequence ID" value="AID18244.1"/>
    <property type="molecule type" value="Genomic_DNA"/>
</dbReference>
<feature type="compositionally biased region" description="Basic and acidic residues" evidence="1">
    <location>
        <begin position="1"/>
        <end position="10"/>
    </location>
</feature>
<dbReference type="Pfam" id="PF23875">
    <property type="entry name" value="DUF7229"/>
    <property type="match status" value="1"/>
</dbReference>
<proteinExistence type="predicted"/>
<feature type="domain" description="DUF7229" evidence="2">
    <location>
        <begin position="64"/>
        <end position="160"/>
    </location>
</feature>
<evidence type="ECO:0000256" key="1">
    <source>
        <dbReference type="SAM" id="MobiDB-lite"/>
    </source>
</evidence>
<organism evidence="3 4">
    <name type="scientific">Mycobacterium phage Willis</name>
    <dbReference type="NCBI Taxonomy" id="1486404"/>
    <lineage>
        <taxon>Viruses</taxon>
        <taxon>Duplodnaviria</taxon>
        <taxon>Heunggongvirae</taxon>
        <taxon>Uroviricota</taxon>
        <taxon>Caudoviricetes</taxon>
        <taxon>Ceeclamvirinae</taxon>
        <taxon>Bixzunavirus</taxon>
        <taxon>Bixzunavirus Bxz1</taxon>
    </lineage>
</organism>
<feature type="region of interest" description="Disordered" evidence="1">
    <location>
        <begin position="1"/>
        <end position="28"/>
    </location>
</feature>
<name>A0A068C930_9CAUD</name>